<feature type="region of interest" description="Disordered" evidence="1">
    <location>
        <begin position="103"/>
        <end position="134"/>
    </location>
</feature>
<keyword evidence="2" id="KW-0472">Membrane</keyword>
<reference evidence="4" key="1">
    <citation type="submission" date="2018-09" db="EMBL/GenBank/DDBJ databases">
        <title>Paracoccus onubensis nov. sp. a moderate halophilic bacterium isolated from Gruta de las Maravillas (Aracena, Spain).</title>
        <authorList>
            <person name="Jurado V."/>
            <person name="Gutierrez-Patricio S."/>
            <person name="Gonzalez-Pimentel J.L."/>
            <person name="Miller A.Z."/>
            <person name="Laiz L."/>
            <person name="Saiz-Jimenez C."/>
        </authorList>
    </citation>
    <scope>NUCLEOTIDE SEQUENCE [LARGE SCALE GENOMIC DNA]</scope>
    <source>
        <strain evidence="4">DSM 26381</strain>
    </source>
</reference>
<keyword evidence="2" id="KW-0812">Transmembrane</keyword>
<accession>A0A419A8W9</accession>
<dbReference type="EMBL" id="QZEW01000026">
    <property type="protein sequence ID" value="RJL18214.1"/>
    <property type="molecule type" value="Genomic_DNA"/>
</dbReference>
<evidence type="ECO:0000313" key="3">
    <source>
        <dbReference type="EMBL" id="RJL18214.1"/>
    </source>
</evidence>
<proteinExistence type="predicted"/>
<feature type="transmembrane region" description="Helical" evidence="2">
    <location>
        <begin position="43"/>
        <end position="70"/>
    </location>
</feature>
<evidence type="ECO:0000256" key="2">
    <source>
        <dbReference type="SAM" id="Phobius"/>
    </source>
</evidence>
<organism evidence="3 4">
    <name type="scientific">Paracoccus siganidrum</name>
    <dbReference type="NCBI Taxonomy" id="1276757"/>
    <lineage>
        <taxon>Bacteria</taxon>
        <taxon>Pseudomonadati</taxon>
        <taxon>Pseudomonadota</taxon>
        <taxon>Alphaproteobacteria</taxon>
        <taxon>Rhodobacterales</taxon>
        <taxon>Paracoccaceae</taxon>
        <taxon>Paracoccus</taxon>
    </lineage>
</organism>
<feature type="transmembrane region" description="Helical" evidence="2">
    <location>
        <begin position="12"/>
        <end position="31"/>
    </location>
</feature>
<sequence length="134" mass="13554">MRADVMVWVQRVVGAVFATGVVALIAAVVTLATRAETVPPLPIFLGVLGLVALVLLAGACMALISIAISARRGAESLKRLASQAAAAGPSVGLARPFSGQPLREVAPSEPASQAPARAATLPARPAGRTLVAER</sequence>
<dbReference type="AlphaFoldDB" id="A0A419A8W9"/>
<dbReference type="Proteomes" id="UP000283587">
    <property type="component" value="Unassembled WGS sequence"/>
</dbReference>
<protein>
    <submittedName>
        <fullName evidence="3">Uncharacterized protein</fullName>
    </submittedName>
</protein>
<keyword evidence="2" id="KW-1133">Transmembrane helix</keyword>
<gene>
    <name evidence="3" type="ORF">D3P05_07675</name>
</gene>
<dbReference type="RefSeq" id="WP_119897592.1">
    <property type="nucleotide sequence ID" value="NZ_QNRC01000013.1"/>
</dbReference>
<comment type="caution">
    <text evidence="3">The sequence shown here is derived from an EMBL/GenBank/DDBJ whole genome shotgun (WGS) entry which is preliminary data.</text>
</comment>
<name>A0A419A8W9_9RHOB</name>
<dbReference type="OrthoDB" id="7777240at2"/>
<evidence type="ECO:0000313" key="4">
    <source>
        <dbReference type="Proteomes" id="UP000283587"/>
    </source>
</evidence>
<keyword evidence="4" id="KW-1185">Reference proteome</keyword>
<feature type="compositionally biased region" description="Low complexity" evidence="1">
    <location>
        <begin position="107"/>
        <end position="126"/>
    </location>
</feature>
<evidence type="ECO:0000256" key="1">
    <source>
        <dbReference type="SAM" id="MobiDB-lite"/>
    </source>
</evidence>